<dbReference type="PANTHER" id="PTHR43124:SF3">
    <property type="entry name" value="CHLORAMPHENICOL EFFLUX PUMP RV0191"/>
    <property type="match status" value="1"/>
</dbReference>
<feature type="transmembrane region" description="Helical" evidence="6">
    <location>
        <begin position="211"/>
        <end position="230"/>
    </location>
</feature>
<comment type="subcellular location">
    <subcellularLocation>
        <location evidence="1">Cell membrane</location>
        <topology evidence="1">Multi-pass membrane protein</topology>
    </subcellularLocation>
</comment>
<dbReference type="Pfam" id="PF07690">
    <property type="entry name" value="MFS_1"/>
    <property type="match status" value="1"/>
</dbReference>
<feature type="transmembrane region" description="Helical" evidence="6">
    <location>
        <begin position="355"/>
        <end position="376"/>
    </location>
</feature>
<proteinExistence type="predicted"/>
<evidence type="ECO:0000256" key="6">
    <source>
        <dbReference type="SAM" id="Phobius"/>
    </source>
</evidence>
<evidence type="ECO:0000256" key="5">
    <source>
        <dbReference type="ARBA" id="ARBA00023136"/>
    </source>
</evidence>
<gene>
    <name evidence="8" type="ORF">SAMN05421858_3885</name>
</gene>
<keyword evidence="2" id="KW-1003">Cell membrane</keyword>
<dbReference type="InterPro" id="IPR036259">
    <property type="entry name" value="MFS_trans_sf"/>
</dbReference>
<dbReference type="InterPro" id="IPR011701">
    <property type="entry name" value="MFS"/>
</dbReference>
<sequence length="407" mass="42249">MNSNDRTIVGLAMLAHAMVHTYELSFPIFLTVWLSEFGTTTGTLGIVVGVGYALFGLGALPGGVLSDSYGSRSLIVLCLFGMAGSFLLLSVSPTLPVVALALVLWGLSASVYHPAGLALLSKGVSERGSAFAYHGMAGNFGIAFGPLATTLLLLAFDWRTVVGILAVPAIVAAFLAFRTDIDESAAVEGQETRADGGVSSLSDFLGTSRTLFAGWFIAVFGVVMMSGLYYRGALTFLPDLLGDLPMFAPVDFAGESLEPARYLYAGLLTVGMAGQYVGGKLTDRVENARAIAVSFGLLAVIALVFVPASNAGLVPLLAVSFVLGFCLFVVQPLYQATVAEYTPPEARGISYGYTYLGVFGVGALGATIAGVVLQYFSSTVLFAVLAGFAVVASLLGTLLAFRGPSTS</sequence>
<keyword evidence="4 6" id="KW-1133">Transmembrane helix</keyword>
<feature type="transmembrane region" description="Helical" evidence="6">
    <location>
        <begin position="314"/>
        <end position="334"/>
    </location>
</feature>
<feature type="transmembrane region" description="Helical" evidence="6">
    <location>
        <begin position="160"/>
        <end position="177"/>
    </location>
</feature>
<evidence type="ECO:0000256" key="3">
    <source>
        <dbReference type="ARBA" id="ARBA00022692"/>
    </source>
</evidence>
<dbReference type="SUPFAM" id="SSF103473">
    <property type="entry name" value="MFS general substrate transporter"/>
    <property type="match status" value="1"/>
</dbReference>
<evidence type="ECO:0000313" key="8">
    <source>
        <dbReference type="EMBL" id="SIR81277.1"/>
    </source>
</evidence>
<dbReference type="OrthoDB" id="204590at2157"/>
<feature type="transmembrane region" description="Helical" evidence="6">
    <location>
        <begin position="131"/>
        <end position="154"/>
    </location>
</feature>
<feature type="domain" description="Major facilitator superfamily (MFS) profile" evidence="7">
    <location>
        <begin position="1"/>
        <end position="404"/>
    </location>
</feature>
<dbReference type="AlphaFoldDB" id="A0A1N7DZI6"/>
<evidence type="ECO:0000313" key="9">
    <source>
        <dbReference type="Proteomes" id="UP000186914"/>
    </source>
</evidence>
<feature type="transmembrane region" description="Helical" evidence="6">
    <location>
        <begin position="382"/>
        <end position="401"/>
    </location>
</feature>
<feature type="transmembrane region" description="Helical" evidence="6">
    <location>
        <begin position="42"/>
        <end position="62"/>
    </location>
</feature>
<feature type="transmembrane region" description="Helical" evidence="6">
    <location>
        <begin position="290"/>
        <end position="308"/>
    </location>
</feature>
<protein>
    <submittedName>
        <fullName evidence="8">Sugar phosphate permease</fullName>
    </submittedName>
</protein>
<dbReference type="InterPro" id="IPR050189">
    <property type="entry name" value="MFS_Efflux_Transporters"/>
</dbReference>
<dbReference type="GO" id="GO:0022857">
    <property type="term" value="F:transmembrane transporter activity"/>
    <property type="evidence" value="ECO:0007669"/>
    <property type="project" value="InterPro"/>
</dbReference>
<evidence type="ECO:0000259" key="7">
    <source>
        <dbReference type="PROSITE" id="PS50850"/>
    </source>
</evidence>
<evidence type="ECO:0000256" key="2">
    <source>
        <dbReference type="ARBA" id="ARBA00022475"/>
    </source>
</evidence>
<evidence type="ECO:0000256" key="4">
    <source>
        <dbReference type="ARBA" id="ARBA00022989"/>
    </source>
</evidence>
<dbReference type="Gene3D" id="1.20.1250.20">
    <property type="entry name" value="MFS general substrate transporter like domains"/>
    <property type="match status" value="1"/>
</dbReference>
<feature type="transmembrane region" description="Helical" evidence="6">
    <location>
        <begin position="74"/>
        <end position="91"/>
    </location>
</feature>
<accession>A0A1N7DZI6</accession>
<evidence type="ECO:0000256" key="1">
    <source>
        <dbReference type="ARBA" id="ARBA00004651"/>
    </source>
</evidence>
<keyword evidence="5 6" id="KW-0472">Membrane</keyword>
<name>A0A1N7DZI6_9EURY</name>
<dbReference type="Proteomes" id="UP000186914">
    <property type="component" value="Unassembled WGS sequence"/>
</dbReference>
<dbReference type="PANTHER" id="PTHR43124">
    <property type="entry name" value="PURINE EFFLUX PUMP PBUE"/>
    <property type="match status" value="1"/>
</dbReference>
<keyword evidence="9" id="KW-1185">Reference proteome</keyword>
<dbReference type="PROSITE" id="PS50850">
    <property type="entry name" value="MFS"/>
    <property type="match status" value="1"/>
</dbReference>
<organism evidence="8 9">
    <name type="scientific">Haladaptatus litoreus</name>
    <dbReference type="NCBI Taxonomy" id="553468"/>
    <lineage>
        <taxon>Archaea</taxon>
        <taxon>Methanobacteriati</taxon>
        <taxon>Methanobacteriota</taxon>
        <taxon>Stenosarchaea group</taxon>
        <taxon>Halobacteria</taxon>
        <taxon>Halobacteriales</taxon>
        <taxon>Haladaptataceae</taxon>
        <taxon>Haladaptatus</taxon>
    </lineage>
</organism>
<feature type="transmembrane region" description="Helical" evidence="6">
    <location>
        <begin position="97"/>
        <end position="119"/>
    </location>
</feature>
<dbReference type="GO" id="GO:0005886">
    <property type="term" value="C:plasma membrane"/>
    <property type="evidence" value="ECO:0007669"/>
    <property type="project" value="UniProtKB-SubCell"/>
</dbReference>
<reference evidence="9" key="1">
    <citation type="submission" date="2017-01" db="EMBL/GenBank/DDBJ databases">
        <authorList>
            <person name="Varghese N."/>
            <person name="Submissions S."/>
        </authorList>
    </citation>
    <scope>NUCLEOTIDE SEQUENCE [LARGE SCALE GENOMIC DNA]</scope>
    <source>
        <strain evidence="9">CGMCC 1.7737</strain>
    </source>
</reference>
<keyword evidence="3 6" id="KW-0812">Transmembrane</keyword>
<dbReference type="EMBL" id="FTNO01000005">
    <property type="protein sequence ID" value="SIR81277.1"/>
    <property type="molecule type" value="Genomic_DNA"/>
</dbReference>
<dbReference type="InterPro" id="IPR020846">
    <property type="entry name" value="MFS_dom"/>
</dbReference>
<feature type="transmembrane region" description="Helical" evidence="6">
    <location>
        <begin position="7"/>
        <end position="30"/>
    </location>
</feature>